<keyword evidence="1" id="KW-1133">Transmembrane helix</keyword>
<keyword evidence="1" id="KW-0812">Transmembrane</keyword>
<dbReference type="AlphaFoldDB" id="A0A5Q2RM12"/>
<protein>
    <submittedName>
        <fullName evidence="2">Uncharacterized protein</fullName>
    </submittedName>
</protein>
<keyword evidence="1" id="KW-0472">Membrane</keyword>
<dbReference type="EMBL" id="CP045851">
    <property type="protein sequence ID" value="QGG95611.1"/>
    <property type="molecule type" value="Genomic_DNA"/>
</dbReference>
<evidence type="ECO:0000313" key="2">
    <source>
        <dbReference type="EMBL" id="QGG95611.1"/>
    </source>
</evidence>
<feature type="transmembrane region" description="Helical" evidence="1">
    <location>
        <begin position="43"/>
        <end position="62"/>
    </location>
</feature>
<dbReference type="RefSeq" id="WP_153759718.1">
    <property type="nucleotide sequence ID" value="NZ_CP045851.1"/>
</dbReference>
<dbReference type="Proteomes" id="UP000334019">
    <property type="component" value="Chromosome"/>
</dbReference>
<reference evidence="2 3" key="1">
    <citation type="submission" date="2019-11" db="EMBL/GenBank/DDBJ databases">
        <authorList>
            <person name="He Y."/>
        </authorList>
    </citation>
    <scope>NUCLEOTIDE SEQUENCE [LARGE SCALE GENOMIC DNA]</scope>
    <source>
        <strain evidence="2 3">SCSIO 58843</strain>
    </source>
</reference>
<gene>
    <name evidence="2" type="ORF">GH723_11170</name>
</gene>
<accession>A0A5Q2RM12</accession>
<evidence type="ECO:0000256" key="1">
    <source>
        <dbReference type="SAM" id="Phobius"/>
    </source>
</evidence>
<proteinExistence type="predicted"/>
<organism evidence="2 3">
    <name type="scientific">Actinomarinicola tropica</name>
    <dbReference type="NCBI Taxonomy" id="2789776"/>
    <lineage>
        <taxon>Bacteria</taxon>
        <taxon>Bacillati</taxon>
        <taxon>Actinomycetota</taxon>
        <taxon>Acidimicrobiia</taxon>
        <taxon>Acidimicrobiales</taxon>
        <taxon>Iamiaceae</taxon>
        <taxon>Actinomarinicola</taxon>
    </lineage>
</organism>
<keyword evidence="3" id="KW-1185">Reference proteome</keyword>
<name>A0A5Q2RM12_9ACTN</name>
<evidence type="ECO:0000313" key="3">
    <source>
        <dbReference type="Proteomes" id="UP000334019"/>
    </source>
</evidence>
<dbReference type="KEGG" id="atq:GH723_11170"/>
<sequence length="71" mass="7370">MTTEHRLQSDGSTTAETVDPAVSAVESYVDGATGGQGSADSGGAVLLVGFLLVLVAVLVVVVRRVRRMRQL</sequence>